<gene>
    <name evidence="1" type="ORF">EV193_10113</name>
</gene>
<dbReference type="RefSeq" id="WP_207222440.1">
    <property type="nucleotide sequence ID" value="NZ_SGWQ01000001.1"/>
</dbReference>
<sequence length="71" mass="8344">MNLAETEEELDWMTTRNLRSANRTISECTAGLESGHEMHREMLLERLEFAREMRASALKTRAKYKLDERSV</sequence>
<evidence type="ECO:0000313" key="1">
    <source>
        <dbReference type="EMBL" id="RZS44139.1"/>
    </source>
</evidence>
<accession>A0A4Q7L3I1</accession>
<dbReference type="EMBL" id="SGWQ01000001">
    <property type="protein sequence ID" value="RZS44139.1"/>
    <property type="molecule type" value="Genomic_DNA"/>
</dbReference>
<evidence type="ECO:0000313" key="2">
    <source>
        <dbReference type="Proteomes" id="UP000294257"/>
    </source>
</evidence>
<reference evidence="1 2" key="1">
    <citation type="submission" date="2019-02" db="EMBL/GenBank/DDBJ databases">
        <title>Genomic Encyclopedia of Type Strains, Phase IV (KMG-IV): sequencing the most valuable type-strain genomes for metagenomic binning, comparative biology and taxonomic classification.</title>
        <authorList>
            <person name="Goeker M."/>
        </authorList>
    </citation>
    <scope>NUCLEOTIDE SEQUENCE [LARGE SCALE GENOMIC DNA]</scope>
    <source>
        <strain evidence="1 2">DSM 101727</strain>
    </source>
</reference>
<name>A0A4Q7L3I1_9PSEU</name>
<comment type="caution">
    <text evidence="1">The sequence shown here is derived from an EMBL/GenBank/DDBJ whole genome shotgun (WGS) entry which is preliminary data.</text>
</comment>
<dbReference type="AlphaFoldDB" id="A0A4Q7L3I1"/>
<keyword evidence="2" id="KW-1185">Reference proteome</keyword>
<organism evidence="1 2">
    <name type="scientific">Herbihabitans rhizosphaerae</name>
    <dbReference type="NCBI Taxonomy" id="1872711"/>
    <lineage>
        <taxon>Bacteria</taxon>
        <taxon>Bacillati</taxon>
        <taxon>Actinomycetota</taxon>
        <taxon>Actinomycetes</taxon>
        <taxon>Pseudonocardiales</taxon>
        <taxon>Pseudonocardiaceae</taxon>
        <taxon>Herbihabitans</taxon>
    </lineage>
</organism>
<proteinExistence type="predicted"/>
<protein>
    <submittedName>
        <fullName evidence="1">Uncharacterized protein</fullName>
    </submittedName>
</protein>
<dbReference type="Proteomes" id="UP000294257">
    <property type="component" value="Unassembled WGS sequence"/>
</dbReference>